<dbReference type="EMBL" id="JAWLNX010000017">
    <property type="protein sequence ID" value="MEB3370252.1"/>
    <property type="molecule type" value="Genomic_DNA"/>
</dbReference>
<protein>
    <submittedName>
        <fullName evidence="2">STAS domain-containing protein</fullName>
    </submittedName>
</protein>
<dbReference type="SUPFAM" id="SSF52091">
    <property type="entry name" value="SpoIIaa-like"/>
    <property type="match status" value="1"/>
</dbReference>
<keyword evidence="3" id="KW-1185">Reference proteome</keyword>
<accession>A0ABU6AFE1</accession>
<dbReference type="Gene3D" id="3.30.750.24">
    <property type="entry name" value="STAS domain"/>
    <property type="match status" value="1"/>
</dbReference>
<gene>
    <name evidence="2" type="ORF">R4I43_22880</name>
</gene>
<evidence type="ECO:0000313" key="2">
    <source>
        <dbReference type="EMBL" id="MEB3370252.1"/>
    </source>
</evidence>
<comment type="caution">
    <text evidence="2">The sequence shown here is derived from an EMBL/GenBank/DDBJ whole genome shotgun (WGS) entry which is preliminary data.</text>
</comment>
<dbReference type="Proteomes" id="UP001327093">
    <property type="component" value="Unassembled WGS sequence"/>
</dbReference>
<dbReference type="PROSITE" id="PS50801">
    <property type="entry name" value="STAS"/>
    <property type="match status" value="1"/>
</dbReference>
<dbReference type="InterPro" id="IPR036513">
    <property type="entry name" value="STAS_dom_sf"/>
</dbReference>
<feature type="domain" description="STAS" evidence="1">
    <location>
        <begin position="14"/>
        <end position="89"/>
    </location>
</feature>
<sequence>MRAHDSLITTPPAVFAVSGDLVGAEVARLAERLWPHLLIAPPETLVDLATTDTVDAAGLDLLVAARTYAAHRDIALHLINAAPGVLRAVANPAPRQGALPVMA</sequence>
<dbReference type="InterPro" id="IPR058548">
    <property type="entry name" value="MlaB-like_STAS"/>
</dbReference>
<organism evidence="2 3">
    <name type="scientific">Saccharopolyspora mangrovi</name>
    <dbReference type="NCBI Taxonomy" id="3082379"/>
    <lineage>
        <taxon>Bacteria</taxon>
        <taxon>Bacillati</taxon>
        <taxon>Actinomycetota</taxon>
        <taxon>Actinomycetes</taxon>
        <taxon>Pseudonocardiales</taxon>
        <taxon>Pseudonocardiaceae</taxon>
        <taxon>Saccharopolyspora</taxon>
    </lineage>
</organism>
<dbReference type="Pfam" id="PF13466">
    <property type="entry name" value="STAS_2"/>
    <property type="match status" value="1"/>
</dbReference>
<proteinExistence type="predicted"/>
<reference evidence="2 3" key="1">
    <citation type="submission" date="2023-10" db="EMBL/GenBank/DDBJ databases">
        <title>Saccharopolyspora sp. nov., isolated from mangrove soil.</title>
        <authorList>
            <person name="Lu Y."/>
            <person name="Liu W."/>
        </authorList>
    </citation>
    <scope>NUCLEOTIDE SEQUENCE [LARGE SCALE GENOMIC DNA]</scope>
    <source>
        <strain evidence="2 3">S2-29</strain>
    </source>
</reference>
<dbReference type="InterPro" id="IPR002645">
    <property type="entry name" value="STAS_dom"/>
</dbReference>
<evidence type="ECO:0000259" key="1">
    <source>
        <dbReference type="PROSITE" id="PS50801"/>
    </source>
</evidence>
<name>A0ABU6AFE1_9PSEU</name>
<evidence type="ECO:0000313" key="3">
    <source>
        <dbReference type="Proteomes" id="UP001327093"/>
    </source>
</evidence>
<dbReference type="CDD" id="cd07043">
    <property type="entry name" value="STAS_anti-anti-sigma_factors"/>
    <property type="match status" value="1"/>
</dbReference>
<dbReference type="RefSeq" id="WP_324267731.1">
    <property type="nucleotide sequence ID" value="NZ_JAWLNX010000017.1"/>
</dbReference>